<name>A0AAU9F4S7_9BACT</name>
<dbReference type="AlphaFoldDB" id="A0AAU9F4S7"/>
<dbReference type="RefSeq" id="WP_338601936.1">
    <property type="nucleotide sequence ID" value="NZ_AP028679.1"/>
</dbReference>
<evidence type="ECO:0000313" key="2">
    <source>
        <dbReference type="Proteomes" id="UP001366166"/>
    </source>
</evidence>
<dbReference type="Gene3D" id="3.40.50.150">
    <property type="entry name" value="Vaccinia Virus protein VP39"/>
    <property type="match status" value="1"/>
</dbReference>
<dbReference type="EMBL" id="AP028679">
    <property type="protein sequence ID" value="BEQ16302.1"/>
    <property type="molecule type" value="Genomic_DNA"/>
</dbReference>
<dbReference type="InterPro" id="IPR029063">
    <property type="entry name" value="SAM-dependent_MTases_sf"/>
</dbReference>
<sequence>MSGVLTPEGATPGSPGALERVSRRFKLVWSELGVGPHRLQLPELADPSAYIDERISQGHYGLTELPYWTKLWPAAMVLAQFALRLHKGEGPVLELGAGLGLPALVAAAGGRPVVITDLDPDALEFARAAAEKNGLGDLVEVSSLDWEAPDRELGVFSTILGAEVLYHPPIYPTLVGLLGRLLAPGGTAFISHQERPFAIAFFDLAQERFTVRRTTSRIGGGDEDEPVMVYLYALTAKQAA</sequence>
<keyword evidence="2" id="KW-1185">Reference proteome</keyword>
<dbReference type="SUPFAM" id="SSF53335">
    <property type="entry name" value="S-adenosyl-L-methionine-dependent methyltransferases"/>
    <property type="match status" value="1"/>
</dbReference>
<reference evidence="2" key="1">
    <citation type="journal article" date="2023" name="Arch. Microbiol.">
        <title>Desulfoferula mesophilus gen. nov. sp. nov., a mesophilic sulfate-reducing bacterium isolated from a brackish lake sediment.</title>
        <authorList>
            <person name="Watanabe T."/>
            <person name="Yabe T."/>
            <person name="Tsuji J.M."/>
            <person name="Fukui M."/>
        </authorList>
    </citation>
    <scope>NUCLEOTIDE SEQUENCE [LARGE SCALE GENOMIC DNA]</scope>
    <source>
        <strain evidence="2">12FAK</strain>
    </source>
</reference>
<accession>A0AAU9F4S7</accession>
<proteinExistence type="predicted"/>
<protein>
    <recommendedName>
        <fullName evidence="3">Methyltransferase</fullName>
    </recommendedName>
</protein>
<dbReference type="Proteomes" id="UP001366166">
    <property type="component" value="Chromosome"/>
</dbReference>
<dbReference type="InterPro" id="IPR019410">
    <property type="entry name" value="Methyltransf_16"/>
</dbReference>
<dbReference type="Pfam" id="PF10294">
    <property type="entry name" value="Methyltransf_16"/>
    <property type="match status" value="1"/>
</dbReference>
<organism evidence="1 2">
    <name type="scientific">Desulfoferula mesophila</name>
    <dbReference type="NCBI Taxonomy" id="3058419"/>
    <lineage>
        <taxon>Bacteria</taxon>
        <taxon>Pseudomonadati</taxon>
        <taxon>Thermodesulfobacteriota</taxon>
        <taxon>Desulfarculia</taxon>
        <taxon>Desulfarculales</taxon>
        <taxon>Desulfarculaceae</taxon>
        <taxon>Desulfoferula</taxon>
    </lineage>
</organism>
<gene>
    <name evidence="1" type="ORF">FAK_33680</name>
</gene>
<evidence type="ECO:0000313" key="1">
    <source>
        <dbReference type="EMBL" id="BEQ16302.1"/>
    </source>
</evidence>
<dbReference type="KEGG" id="dmp:FAK_33680"/>
<dbReference type="CDD" id="cd02440">
    <property type="entry name" value="AdoMet_MTases"/>
    <property type="match status" value="1"/>
</dbReference>
<dbReference type="PANTHER" id="PTHR14614">
    <property type="entry name" value="HEPATOCELLULAR CARCINOMA-ASSOCIATED ANTIGEN"/>
    <property type="match status" value="1"/>
</dbReference>
<evidence type="ECO:0008006" key="3">
    <source>
        <dbReference type="Google" id="ProtNLM"/>
    </source>
</evidence>